<comment type="caution">
    <text evidence="2">The sequence shown here is derived from an EMBL/GenBank/DDBJ whole genome shotgun (WGS) entry which is preliminary data.</text>
</comment>
<feature type="compositionally biased region" description="Polar residues" evidence="1">
    <location>
        <begin position="76"/>
        <end position="87"/>
    </location>
</feature>
<sequence length="193" mass="20638">MNKLIVTLITLLLAACGGGSGDSQGQTQTNNTASSATSNAGQSSAANTEQTQTANAAEQDSNSETQEGSAEEAQNDDTQPAQGSGSTEGMEAVIVDEAFDFRTDVPVAVSIASDVVNSRAFINICQQDASLTDDDTCFLRAPVDSNGLFVQIVLPHSEQKLKAEIWYYSTDVEPLVYNWEFDGSQQQQTWEIN</sequence>
<organism evidence="2 3">
    <name type="scientific">Pseudoalteromonas rubra</name>
    <dbReference type="NCBI Taxonomy" id="43658"/>
    <lineage>
        <taxon>Bacteria</taxon>
        <taxon>Pseudomonadati</taxon>
        <taxon>Pseudomonadota</taxon>
        <taxon>Gammaproteobacteria</taxon>
        <taxon>Alteromonadales</taxon>
        <taxon>Pseudoalteromonadaceae</taxon>
        <taxon>Pseudoalteromonas</taxon>
    </lineage>
</organism>
<dbReference type="AlphaFoldDB" id="A0A5S3WHR3"/>
<gene>
    <name evidence="2" type="ORF">CWB99_20300</name>
</gene>
<dbReference type="RefSeq" id="WP_138552640.1">
    <property type="nucleotide sequence ID" value="NZ_PNCH01000040.1"/>
</dbReference>
<dbReference type="PROSITE" id="PS51257">
    <property type="entry name" value="PROKAR_LIPOPROTEIN"/>
    <property type="match status" value="1"/>
</dbReference>
<dbReference type="OrthoDB" id="6401541at2"/>
<name>A0A5S3WHR3_9GAMM</name>
<evidence type="ECO:0008006" key="4">
    <source>
        <dbReference type="Google" id="ProtNLM"/>
    </source>
</evidence>
<feature type="compositionally biased region" description="Low complexity" evidence="1">
    <location>
        <begin position="23"/>
        <end position="59"/>
    </location>
</feature>
<reference evidence="2 3" key="1">
    <citation type="submission" date="2018-01" db="EMBL/GenBank/DDBJ databases">
        <authorList>
            <person name="Paulsen S."/>
            <person name="Gram L.K."/>
        </authorList>
    </citation>
    <scope>NUCLEOTIDE SEQUENCE [LARGE SCALE GENOMIC DNA]</scope>
    <source>
        <strain evidence="2 3">S2676</strain>
    </source>
</reference>
<proteinExistence type="predicted"/>
<feature type="region of interest" description="Disordered" evidence="1">
    <location>
        <begin position="19"/>
        <end position="87"/>
    </location>
</feature>
<dbReference type="Proteomes" id="UP000310249">
    <property type="component" value="Unassembled WGS sequence"/>
</dbReference>
<evidence type="ECO:0000256" key="1">
    <source>
        <dbReference type="SAM" id="MobiDB-lite"/>
    </source>
</evidence>
<evidence type="ECO:0000313" key="2">
    <source>
        <dbReference type="EMBL" id="TMP25956.1"/>
    </source>
</evidence>
<evidence type="ECO:0000313" key="3">
    <source>
        <dbReference type="Proteomes" id="UP000310249"/>
    </source>
</evidence>
<protein>
    <recommendedName>
        <fullName evidence="4">Lipoprotein</fullName>
    </recommendedName>
</protein>
<reference evidence="3" key="2">
    <citation type="submission" date="2019-06" db="EMBL/GenBank/DDBJ databases">
        <title>Co-occurence of chitin degradation, pigmentation and bioactivity in marine Pseudoalteromonas.</title>
        <authorList>
            <person name="Sonnenschein E.C."/>
            <person name="Bech P.K."/>
        </authorList>
    </citation>
    <scope>NUCLEOTIDE SEQUENCE [LARGE SCALE GENOMIC DNA]</scope>
    <source>
        <strain evidence="3">S2676</strain>
    </source>
</reference>
<dbReference type="EMBL" id="PNCI01000055">
    <property type="protein sequence ID" value="TMP25956.1"/>
    <property type="molecule type" value="Genomic_DNA"/>
</dbReference>
<accession>A0A5S3WHR3</accession>